<dbReference type="InterPro" id="IPR049730">
    <property type="entry name" value="SNF2/RAD54-like_C"/>
</dbReference>
<evidence type="ECO:0000313" key="8">
    <source>
        <dbReference type="Proteomes" id="UP000011087"/>
    </source>
</evidence>
<reference evidence="6 8" key="1">
    <citation type="journal article" date="2012" name="Nature">
        <title>Algal genomes reveal evolutionary mosaicism and the fate of nucleomorphs.</title>
        <authorList>
            <consortium name="DOE Joint Genome Institute"/>
            <person name="Curtis B.A."/>
            <person name="Tanifuji G."/>
            <person name="Burki F."/>
            <person name="Gruber A."/>
            <person name="Irimia M."/>
            <person name="Maruyama S."/>
            <person name="Arias M.C."/>
            <person name="Ball S.G."/>
            <person name="Gile G.H."/>
            <person name="Hirakawa Y."/>
            <person name="Hopkins J.F."/>
            <person name="Kuo A."/>
            <person name="Rensing S.A."/>
            <person name="Schmutz J."/>
            <person name="Symeonidi A."/>
            <person name="Elias M."/>
            <person name="Eveleigh R.J."/>
            <person name="Herman E.K."/>
            <person name="Klute M.J."/>
            <person name="Nakayama T."/>
            <person name="Obornik M."/>
            <person name="Reyes-Prieto A."/>
            <person name="Armbrust E.V."/>
            <person name="Aves S.J."/>
            <person name="Beiko R.G."/>
            <person name="Coutinho P."/>
            <person name="Dacks J.B."/>
            <person name="Durnford D.G."/>
            <person name="Fast N.M."/>
            <person name="Green B.R."/>
            <person name="Grisdale C.J."/>
            <person name="Hempel F."/>
            <person name="Henrissat B."/>
            <person name="Hoppner M.P."/>
            <person name="Ishida K."/>
            <person name="Kim E."/>
            <person name="Koreny L."/>
            <person name="Kroth P.G."/>
            <person name="Liu Y."/>
            <person name="Malik S.B."/>
            <person name="Maier U.G."/>
            <person name="McRose D."/>
            <person name="Mock T."/>
            <person name="Neilson J.A."/>
            <person name="Onodera N.T."/>
            <person name="Poole A.M."/>
            <person name="Pritham E.J."/>
            <person name="Richards T.A."/>
            <person name="Rocap G."/>
            <person name="Roy S.W."/>
            <person name="Sarai C."/>
            <person name="Schaack S."/>
            <person name="Shirato S."/>
            <person name="Slamovits C.H."/>
            <person name="Spencer D.F."/>
            <person name="Suzuki S."/>
            <person name="Worden A.Z."/>
            <person name="Zauner S."/>
            <person name="Barry K."/>
            <person name="Bell C."/>
            <person name="Bharti A.K."/>
            <person name="Crow J.A."/>
            <person name="Grimwood J."/>
            <person name="Kramer R."/>
            <person name="Lindquist E."/>
            <person name="Lucas S."/>
            <person name="Salamov A."/>
            <person name="McFadden G.I."/>
            <person name="Lane C.E."/>
            <person name="Keeling P.J."/>
            <person name="Gray M.W."/>
            <person name="Grigoriev I.V."/>
            <person name="Archibald J.M."/>
        </authorList>
    </citation>
    <scope>NUCLEOTIDE SEQUENCE</scope>
    <source>
        <strain evidence="6 8">CCMP2712</strain>
    </source>
</reference>
<protein>
    <submittedName>
        <fullName evidence="6 7">Uncharacterized protein</fullName>
    </submittedName>
</protein>
<dbReference type="GO" id="GO:0008094">
    <property type="term" value="F:ATP-dependent activity, acting on DNA"/>
    <property type="evidence" value="ECO:0007669"/>
    <property type="project" value="TreeGrafter"/>
</dbReference>
<dbReference type="Proteomes" id="UP000011087">
    <property type="component" value="Unassembled WGS sequence"/>
</dbReference>
<dbReference type="PaxDb" id="55529-EKX35663"/>
<evidence type="ECO:0000256" key="1">
    <source>
        <dbReference type="ARBA" id="ARBA00004229"/>
    </source>
</evidence>
<dbReference type="STRING" id="905079.L1IHE3"/>
<dbReference type="GeneID" id="17292389"/>
<keyword evidence="2" id="KW-0547">Nucleotide-binding</keyword>
<gene>
    <name evidence="6" type="ORF">GUITHDRAFT_118153</name>
</gene>
<evidence type="ECO:0000313" key="6">
    <source>
        <dbReference type="EMBL" id="EKX35663.1"/>
    </source>
</evidence>
<evidence type="ECO:0000256" key="5">
    <source>
        <dbReference type="SAM" id="MobiDB-lite"/>
    </source>
</evidence>
<dbReference type="eggNOG" id="KOG1001">
    <property type="taxonomic scope" value="Eukaryota"/>
</dbReference>
<accession>L1IHE3</accession>
<evidence type="ECO:0000256" key="2">
    <source>
        <dbReference type="ARBA" id="ARBA00022741"/>
    </source>
</evidence>
<keyword evidence="8" id="KW-1185">Reference proteome</keyword>
<dbReference type="EnsemblProtists" id="EKX35663">
    <property type="protein sequence ID" value="EKX35663"/>
    <property type="gene ID" value="GUITHDRAFT_118153"/>
</dbReference>
<sequence>MLKSRLMLLDEPARSADTTKSPFVCLLLDDKLLQLSSGGDAVCPLCRGKLSKGDVFSVEQTREARQNLARNASGEDEDGERQTDRVQAEEEEQRLSPKIQALLVDEQEAQQADKTVKSVVSSTFLSCLDETESAMIAAAIPVFRIDGTTSILQPRRLIQDFDSHPQGALLLLSSKVRILSISFPLLPSPRSDLQLAGRRGALAHHGVESSHDGTMVERGSRRAAQQAMHRLHRIGQTRPVTIIGYKCQGTVEQKIMEMQEKKDWLGKAAMMRMEADELLEMRLRLFRTPFLRSSQGCRGRRLLETKVIKLFRFDISPKNLADALKAHNKEAKAQVQLVVLNSCFSHEHAKKLAEVVDFAIGHEDELANDSTIEFSGIFYQSLFQGYTLLNSFELVSTLLES</sequence>
<keyword evidence="3" id="KW-0378">Hydrolase</keyword>
<dbReference type="InterPro" id="IPR050628">
    <property type="entry name" value="SNF2_RAD54_helicase_TF"/>
</dbReference>
<dbReference type="HOGENOM" id="CLU_687833_0_0_1"/>
<dbReference type="RefSeq" id="XP_005822643.1">
    <property type="nucleotide sequence ID" value="XM_005822586.1"/>
</dbReference>
<dbReference type="Gene3D" id="3.40.50.300">
    <property type="entry name" value="P-loop containing nucleotide triphosphate hydrolases"/>
    <property type="match status" value="2"/>
</dbReference>
<dbReference type="CDD" id="cd18793">
    <property type="entry name" value="SF2_C_SNF"/>
    <property type="match status" value="1"/>
</dbReference>
<dbReference type="PANTHER" id="PTHR45626">
    <property type="entry name" value="TRANSCRIPTION TERMINATION FACTOR 2-RELATED"/>
    <property type="match status" value="1"/>
</dbReference>
<organism evidence="6">
    <name type="scientific">Guillardia theta (strain CCMP2712)</name>
    <name type="common">Cryptophyte</name>
    <dbReference type="NCBI Taxonomy" id="905079"/>
    <lineage>
        <taxon>Eukaryota</taxon>
        <taxon>Cryptophyceae</taxon>
        <taxon>Pyrenomonadales</taxon>
        <taxon>Geminigeraceae</taxon>
        <taxon>Guillardia</taxon>
    </lineage>
</organism>
<feature type="region of interest" description="Disordered" evidence="5">
    <location>
        <begin position="65"/>
        <end position="94"/>
    </location>
</feature>
<dbReference type="EMBL" id="JH993086">
    <property type="protein sequence ID" value="EKX35663.1"/>
    <property type="molecule type" value="Genomic_DNA"/>
</dbReference>
<dbReference type="SUPFAM" id="SSF52540">
    <property type="entry name" value="P-loop containing nucleoside triphosphate hydrolases"/>
    <property type="match status" value="1"/>
</dbReference>
<reference evidence="8" key="2">
    <citation type="submission" date="2012-11" db="EMBL/GenBank/DDBJ databases">
        <authorList>
            <person name="Kuo A."/>
            <person name="Curtis B.A."/>
            <person name="Tanifuji G."/>
            <person name="Burki F."/>
            <person name="Gruber A."/>
            <person name="Irimia M."/>
            <person name="Maruyama S."/>
            <person name="Arias M.C."/>
            <person name="Ball S.G."/>
            <person name="Gile G.H."/>
            <person name="Hirakawa Y."/>
            <person name="Hopkins J.F."/>
            <person name="Rensing S.A."/>
            <person name="Schmutz J."/>
            <person name="Symeonidi A."/>
            <person name="Elias M."/>
            <person name="Eveleigh R.J."/>
            <person name="Herman E.K."/>
            <person name="Klute M.J."/>
            <person name="Nakayama T."/>
            <person name="Obornik M."/>
            <person name="Reyes-Prieto A."/>
            <person name="Armbrust E.V."/>
            <person name="Aves S.J."/>
            <person name="Beiko R.G."/>
            <person name="Coutinho P."/>
            <person name="Dacks J.B."/>
            <person name="Durnford D.G."/>
            <person name="Fast N.M."/>
            <person name="Green B.R."/>
            <person name="Grisdale C."/>
            <person name="Hempe F."/>
            <person name="Henrissat B."/>
            <person name="Hoppner M.P."/>
            <person name="Ishida K.-I."/>
            <person name="Kim E."/>
            <person name="Koreny L."/>
            <person name="Kroth P.G."/>
            <person name="Liu Y."/>
            <person name="Malik S.-B."/>
            <person name="Maier U.G."/>
            <person name="McRose D."/>
            <person name="Mock T."/>
            <person name="Neilson J.A."/>
            <person name="Onodera N.T."/>
            <person name="Poole A.M."/>
            <person name="Pritham E.J."/>
            <person name="Richards T.A."/>
            <person name="Rocap G."/>
            <person name="Roy S.W."/>
            <person name="Sarai C."/>
            <person name="Schaack S."/>
            <person name="Shirato S."/>
            <person name="Slamovits C.H."/>
            <person name="Spencer D.F."/>
            <person name="Suzuki S."/>
            <person name="Worden A.Z."/>
            <person name="Zauner S."/>
            <person name="Barry K."/>
            <person name="Bell C."/>
            <person name="Bharti A.K."/>
            <person name="Crow J.A."/>
            <person name="Grimwood J."/>
            <person name="Kramer R."/>
            <person name="Lindquist E."/>
            <person name="Lucas S."/>
            <person name="Salamov A."/>
            <person name="McFadden G.I."/>
            <person name="Lane C.E."/>
            <person name="Keeling P.J."/>
            <person name="Gray M.W."/>
            <person name="Grigoriev I.V."/>
            <person name="Archibald J.M."/>
        </authorList>
    </citation>
    <scope>NUCLEOTIDE SEQUENCE</scope>
    <source>
        <strain evidence="8">CCMP2712</strain>
    </source>
</reference>
<dbReference type="GO" id="GO:0006281">
    <property type="term" value="P:DNA repair"/>
    <property type="evidence" value="ECO:0007669"/>
    <property type="project" value="TreeGrafter"/>
</dbReference>
<evidence type="ECO:0000256" key="3">
    <source>
        <dbReference type="ARBA" id="ARBA00022801"/>
    </source>
</evidence>
<dbReference type="GO" id="GO:0009507">
    <property type="term" value="C:chloroplast"/>
    <property type="evidence" value="ECO:0007669"/>
    <property type="project" value="UniProtKB-SubCell"/>
</dbReference>
<dbReference type="AlphaFoldDB" id="L1IHE3"/>
<dbReference type="InterPro" id="IPR027417">
    <property type="entry name" value="P-loop_NTPase"/>
</dbReference>
<reference evidence="7" key="3">
    <citation type="submission" date="2016-03" db="UniProtKB">
        <authorList>
            <consortium name="EnsemblProtists"/>
        </authorList>
    </citation>
    <scope>IDENTIFICATION</scope>
</reference>
<evidence type="ECO:0000313" key="7">
    <source>
        <dbReference type="EnsemblProtists" id="EKX35663"/>
    </source>
</evidence>
<dbReference type="GO" id="GO:0016787">
    <property type="term" value="F:hydrolase activity"/>
    <property type="evidence" value="ECO:0007669"/>
    <property type="project" value="UniProtKB-KW"/>
</dbReference>
<evidence type="ECO:0000256" key="4">
    <source>
        <dbReference type="ARBA" id="ARBA00022840"/>
    </source>
</evidence>
<dbReference type="GO" id="GO:0005634">
    <property type="term" value="C:nucleus"/>
    <property type="evidence" value="ECO:0007669"/>
    <property type="project" value="TreeGrafter"/>
</dbReference>
<name>L1IHE3_GUITC</name>
<comment type="subcellular location">
    <subcellularLocation>
        <location evidence="1">Plastid</location>
        <location evidence="1">Chloroplast</location>
    </subcellularLocation>
</comment>
<dbReference type="KEGG" id="gtt:GUITHDRAFT_118153"/>
<dbReference type="GO" id="GO:0005524">
    <property type="term" value="F:ATP binding"/>
    <property type="evidence" value="ECO:0007669"/>
    <property type="project" value="UniProtKB-KW"/>
</dbReference>
<keyword evidence="4" id="KW-0067">ATP-binding</keyword>
<proteinExistence type="predicted"/>